<dbReference type="PANTHER" id="PTHR30118">
    <property type="entry name" value="HTH-TYPE TRANSCRIPTIONAL REGULATOR LEUO-RELATED"/>
    <property type="match status" value="1"/>
</dbReference>
<evidence type="ECO:0000313" key="6">
    <source>
        <dbReference type="EMBL" id="AYV49451.1"/>
    </source>
</evidence>
<sequence length="305" mass="32538">MRTTNDLHGVDMNLLVVLDALLAERHVTRAALRINRSQPAVSHALSRLRHLLDDPILVRVDGRLEPTARALEIARPLRDALGLIGGVLGDPERAPGAQARHFHLSMSDYAADALLPSLSRELRRRSPGTTLSLLALGRCAALAAVEAGEIDLAVGVYPDRDRSVAEGLSFAPLLNDRFACLYDGAAGPPPTTLDAYLARPHVAVAASPRDVGDVDAALAADGRAREIAITLPHWSVAPALIEGTDLVLTAARRSLPAAPPGDLVVADLPFAVAPIPLVMAWHARRDFDPGHRRLREALAEACREG</sequence>
<evidence type="ECO:0000313" key="7">
    <source>
        <dbReference type="EMBL" id="PLR13942.1"/>
    </source>
</evidence>
<evidence type="ECO:0000313" key="9">
    <source>
        <dbReference type="Proteomes" id="UP000281192"/>
    </source>
</evidence>
<dbReference type="InterPro" id="IPR050389">
    <property type="entry name" value="LysR-type_TF"/>
</dbReference>
<dbReference type="PANTHER" id="PTHR30118:SF15">
    <property type="entry name" value="TRANSCRIPTIONAL REGULATORY PROTEIN"/>
    <property type="match status" value="1"/>
</dbReference>
<evidence type="ECO:0000313" key="8">
    <source>
        <dbReference type="Proteomes" id="UP000234483"/>
    </source>
</evidence>
<dbReference type="InterPro" id="IPR036388">
    <property type="entry name" value="WH-like_DNA-bd_sf"/>
</dbReference>
<keyword evidence="9" id="KW-1185">Reference proteome</keyword>
<evidence type="ECO:0000259" key="5">
    <source>
        <dbReference type="PROSITE" id="PS50931"/>
    </source>
</evidence>
<dbReference type="GO" id="GO:0003677">
    <property type="term" value="F:DNA binding"/>
    <property type="evidence" value="ECO:0007669"/>
    <property type="project" value="UniProtKB-KW"/>
</dbReference>
<evidence type="ECO:0000256" key="4">
    <source>
        <dbReference type="ARBA" id="ARBA00023163"/>
    </source>
</evidence>
<evidence type="ECO:0000256" key="3">
    <source>
        <dbReference type="ARBA" id="ARBA00023125"/>
    </source>
</evidence>
<organism evidence="7 8">
    <name type="scientific">Caulobacter flavus</name>
    <dbReference type="NCBI Taxonomy" id="1679497"/>
    <lineage>
        <taxon>Bacteria</taxon>
        <taxon>Pseudomonadati</taxon>
        <taxon>Pseudomonadota</taxon>
        <taxon>Alphaproteobacteria</taxon>
        <taxon>Caulobacterales</taxon>
        <taxon>Caulobacteraceae</taxon>
        <taxon>Caulobacter</taxon>
    </lineage>
</organism>
<keyword evidence="2" id="KW-0805">Transcription regulation</keyword>
<dbReference type="RefSeq" id="WP_101713609.1">
    <property type="nucleotide sequence ID" value="NZ_CP026100.1"/>
</dbReference>
<dbReference type="Proteomes" id="UP000234483">
    <property type="component" value="Unassembled WGS sequence"/>
</dbReference>
<dbReference type="PROSITE" id="PS50931">
    <property type="entry name" value="HTH_LYSR"/>
    <property type="match status" value="1"/>
</dbReference>
<name>A0A2N5CSU2_9CAUL</name>
<dbReference type="Gene3D" id="3.40.190.10">
    <property type="entry name" value="Periplasmic binding protein-like II"/>
    <property type="match status" value="2"/>
</dbReference>
<dbReference type="EMBL" id="PJRQ01000026">
    <property type="protein sequence ID" value="PLR13942.1"/>
    <property type="molecule type" value="Genomic_DNA"/>
</dbReference>
<dbReference type="EMBL" id="CP026100">
    <property type="protein sequence ID" value="AYV49451.1"/>
    <property type="molecule type" value="Genomic_DNA"/>
</dbReference>
<reference evidence="7 8" key="1">
    <citation type="submission" date="2017-12" db="EMBL/GenBank/DDBJ databases">
        <title>The genome sequence of Caulobacter flavus CGMCC1 15093.</title>
        <authorList>
            <person name="Gao J."/>
            <person name="Mao X."/>
            <person name="Sun J."/>
        </authorList>
    </citation>
    <scope>NUCLEOTIDE SEQUENCE [LARGE SCALE GENOMIC DNA]</scope>
    <source>
        <strain evidence="7 8">CGMCC1 15093</strain>
    </source>
</reference>
<dbReference type="OrthoDB" id="8455878at2"/>
<reference evidence="6 9" key="2">
    <citation type="submission" date="2018-01" db="EMBL/GenBank/DDBJ databases">
        <title>Complete genome sequence of Caulobacter flavus RHGG3.</title>
        <authorList>
            <person name="Yang E."/>
        </authorList>
    </citation>
    <scope>NUCLEOTIDE SEQUENCE [LARGE SCALE GENOMIC DNA]</scope>
    <source>
        <strain evidence="6 9">RHGG3</strain>
    </source>
</reference>
<dbReference type="InterPro" id="IPR005119">
    <property type="entry name" value="LysR_subst-bd"/>
</dbReference>
<feature type="domain" description="HTH lysR-type" evidence="5">
    <location>
        <begin position="10"/>
        <end position="67"/>
    </location>
</feature>
<dbReference type="SUPFAM" id="SSF53850">
    <property type="entry name" value="Periplasmic binding protein-like II"/>
    <property type="match status" value="1"/>
</dbReference>
<dbReference type="InterPro" id="IPR036390">
    <property type="entry name" value="WH_DNA-bd_sf"/>
</dbReference>
<evidence type="ECO:0000256" key="2">
    <source>
        <dbReference type="ARBA" id="ARBA00023015"/>
    </source>
</evidence>
<accession>A0A2N5CSU2</accession>
<dbReference type="Pfam" id="PF03466">
    <property type="entry name" value="LysR_substrate"/>
    <property type="match status" value="1"/>
</dbReference>
<dbReference type="InterPro" id="IPR000847">
    <property type="entry name" value="LysR_HTH_N"/>
</dbReference>
<protein>
    <submittedName>
        <fullName evidence="7">LysR family transcriptional regulator</fullName>
    </submittedName>
</protein>
<proteinExistence type="inferred from homology"/>
<dbReference type="Proteomes" id="UP000281192">
    <property type="component" value="Chromosome"/>
</dbReference>
<keyword evidence="3" id="KW-0238">DNA-binding</keyword>
<evidence type="ECO:0000256" key="1">
    <source>
        <dbReference type="ARBA" id="ARBA00009437"/>
    </source>
</evidence>
<dbReference type="KEGG" id="cfh:C1707_04710"/>
<keyword evidence="4" id="KW-0804">Transcription</keyword>
<dbReference type="AlphaFoldDB" id="A0A2N5CSU2"/>
<comment type="similarity">
    <text evidence="1">Belongs to the LysR transcriptional regulatory family.</text>
</comment>
<dbReference type="GO" id="GO:0003700">
    <property type="term" value="F:DNA-binding transcription factor activity"/>
    <property type="evidence" value="ECO:0007669"/>
    <property type="project" value="InterPro"/>
</dbReference>
<dbReference type="SUPFAM" id="SSF46785">
    <property type="entry name" value="Winged helix' DNA-binding domain"/>
    <property type="match status" value="1"/>
</dbReference>
<gene>
    <name evidence="6" type="ORF">C1707_04710</name>
    <name evidence="7" type="ORF">CFHF_13485</name>
</gene>
<dbReference type="Gene3D" id="1.10.10.10">
    <property type="entry name" value="Winged helix-like DNA-binding domain superfamily/Winged helix DNA-binding domain"/>
    <property type="match status" value="1"/>
</dbReference>
<dbReference type="Pfam" id="PF00126">
    <property type="entry name" value="HTH_1"/>
    <property type="match status" value="1"/>
</dbReference>